<dbReference type="Proteomes" id="UP000322981">
    <property type="component" value="Unassembled WGS sequence"/>
</dbReference>
<protein>
    <submittedName>
        <fullName evidence="2">PilZ domain-containing protein</fullName>
    </submittedName>
</protein>
<keyword evidence="3" id="KW-1185">Reference proteome</keyword>
<dbReference type="InterPro" id="IPR009875">
    <property type="entry name" value="PilZ_domain"/>
</dbReference>
<dbReference type="Gene3D" id="2.40.10.220">
    <property type="entry name" value="predicted glycosyltransferase like domains"/>
    <property type="match status" value="1"/>
</dbReference>
<accession>A0A5M8FIM2</accession>
<reference evidence="2 3" key="1">
    <citation type="submission" date="2019-09" db="EMBL/GenBank/DDBJ databases">
        <title>Whole-genome sequence of the purple sulfur bacterium Thiohalocapsa marina DSM 19078.</title>
        <authorList>
            <person name="Kyndt J.A."/>
            <person name="Meyer T.E."/>
        </authorList>
    </citation>
    <scope>NUCLEOTIDE SEQUENCE [LARGE SCALE GENOMIC DNA]</scope>
    <source>
        <strain evidence="2 3">DSM 19078</strain>
    </source>
</reference>
<sequence length="128" mass="13838">MMEHRWHRRVPIEIPVSLHFTDGAFGPGIAWNICQGGLFVHTSMRAPCNGCLDVRLTVTSAHGPCSVRLPALVVHRNKDGIGLMFRGLDEQAENAVSQLLLAHGQTTGAPITLGDRSSATLSRDQAES</sequence>
<name>A0A5M8FIM2_9GAMM</name>
<dbReference type="OrthoDB" id="5764251at2"/>
<evidence type="ECO:0000259" key="1">
    <source>
        <dbReference type="Pfam" id="PF07238"/>
    </source>
</evidence>
<dbReference type="AlphaFoldDB" id="A0A5M8FIM2"/>
<comment type="caution">
    <text evidence="2">The sequence shown here is derived from an EMBL/GenBank/DDBJ whole genome shotgun (WGS) entry which is preliminary data.</text>
</comment>
<dbReference type="GO" id="GO:0035438">
    <property type="term" value="F:cyclic-di-GMP binding"/>
    <property type="evidence" value="ECO:0007669"/>
    <property type="project" value="InterPro"/>
</dbReference>
<evidence type="ECO:0000313" key="2">
    <source>
        <dbReference type="EMBL" id="KAA6182981.1"/>
    </source>
</evidence>
<dbReference type="EMBL" id="VWXX01000038">
    <property type="protein sequence ID" value="KAA6182981.1"/>
    <property type="molecule type" value="Genomic_DNA"/>
</dbReference>
<dbReference type="SUPFAM" id="SSF141371">
    <property type="entry name" value="PilZ domain-like"/>
    <property type="match status" value="1"/>
</dbReference>
<proteinExistence type="predicted"/>
<feature type="domain" description="PilZ" evidence="1">
    <location>
        <begin position="5"/>
        <end position="101"/>
    </location>
</feature>
<organism evidence="2 3">
    <name type="scientific">Thiohalocapsa marina</name>
    <dbReference type="NCBI Taxonomy" id="424902"/>
    <lineage>
        <taxon>Bacteria</taxon>
        <taxon>Pseudomonadati</taxon>
        <taxon>Pseudomonadota</taxon>
        <taxon>Gammaproteobacteria</taxon>
        <taxon>Chromatiales</taxon>
        <taxon>Chromatiaceae</taxon>
        <taxon>Thiohalocapsa</taxon>
    </lineage>
</organism>
<dbReference type="RefSeq" id="WP_150094562.1">
    <property type="nucleotide sequence ID" value="NZ_JBFUOH010000078.1"/>
</dbReference>
<gene>
    <name evidence="2" type="ORF">F2Q65_16810</name>
</gene>
<evidence type="ECO:0000313" key="3">
    <source>
        <dbReference type="Proteomes" id="UP000322981"/>
    </source>
</evidence>
<dbReference type="Pfam" id="PF07238">
    <property type="entry name" value="PilZ"/>
    <property type="match status" value="1"/>
</dbReference>